<gene>
    <name evidence="1" type="ORF">GCK72_005047</name>
</gene>
<accession>A0A6A5HCS6</accession>
<evidence type="ECO:0000313" key="2">
    <source>
        <dbReference type="Proteomes" id="UP000483820"/>
    </source>
</evidence>
<proteinExistence type="predicted"/>
<protein>
    <submittedName>
        <fullName evidence="1">Uncharacterized protein</fullName>
    </submittedName>
</protein>
<dbReference type="Proteomes" id="UP000483820">
    <property type="component" value="Chromosome II"/>
</dbReference>
<reference evidence="1 2" key="1">
    <citation type="submission" date="2019-12" db="EMBL/GenBank/DDBJ databases">
        <title>Chromosome-level assembly of the Caenorhabditis remanei genome.</title>
        <authorList>
            <person name="Teterina A.A."/>
            <person name="Willis J.H."/>
            <person name="Phillips P.C."/>
        </authorList>
    </citation>
    <scope>NUCLEOTIDE SEQUENCE [LARGE SCALE GENOMIC DNA]</scope>
    <source>
        <strain evidence="1 2">PX506</strain>
        <tissue evidence="1">Whole organism</tissue>
    </source>
</reference>
<organism evidence="1 2">
    <name type="scientific">Caenorhabditis remanei</name>
    <name type="common">Caenorhabditis vulgaris</name>
    <dbReference type="NCBI Taxonomy" id="31234"/>
    <lineage>
        <taxon>Eukaryota</taxon>
        <taxon>Metazoa</taxon>
        <taxon>Ecdysozoa</taxon>
        <taxon>Nematoda</taxon>
        <taxon>Chromadorea</taxon>
        <taxon>Rhabditida</taxon>
        <taxon>Rhabditina</taxon>
        <taxon>Rhabditomorpha</taxon>
        <taxon>Rhabditoidea</taxon>
        <taxon>Rhabditidae</taxon>
        <taxon>Peloderinae</taxon>
        <taxon>Caenorhabditis</taxon>
    </lineage>
</organism>
<name>A0A6A5HCS6_CAERE</name>
<dbReference type="GeneID" id="78774038"/>
<dbReference type="RefSeq" id="XP_053589198.1">
    <property type="nucleotide sequence ID" value="XM_053725004.1"/>
</dbReference>
<dbReference type="AlphaFoldDB" id="A0A6A5HCS6"/>
<evidence type="ECO:0000313" key="1">
    <source>
        <dbReference type="EMBL" id="KAF1765095.1"/>
    </source>
</evidence>
<dbReference type="CTD" id="78774038"/>
<dbReference type="KEGG" id="crq:GCK72_005047"/>
<dbReference type="EMBL" id="WUAV01000002">
    <property type="protein sequence ID" value="KAF1765095.1"/>
    <property type="molecule type" value="Genomic_DNA"/>
</dbReference>
<comment type="caution">
    <text evidence="1">The sequence shown here is derived from an EMBL/GenBank/DDBJ whole genome shotgun (WGS) entry which is preliminary data.</text>
</comment>
<sequence length="88" mass="10815">MVDTNYKRFVFTTCVLPRKHSNRHRYFPFHCLSQQTLFPFDRFERTLRATWQEHSTHRIAFVDGPLIRTAENKREHVMEEEFLMTLRD</sequence>